<dbReference type="EMBL" id="CM047905">
    <property type="protein sequence ID" value="KAJ0088486.1"/>
    <property type="molecule type" value="Genomic_DNA"/>
</dbReference>
<organism evidence="1 2">
    <name type="scientific">Pistacia atlantica</name>
    <dbReference type="NCBI Taxonomy" id="434234"/>
    <lineage>
        <taxon>Eukaryota</taxon>
        <taxon>Viridiplantae</taxon>
        <taxon>Streptophyta</taxon>
        <taxon>Embryophyta</taxon>
        <taxon>Tracheophyta</taxon>
        <taxon>Spermatophyta</taxon>
        <taxon>Magnoliopsida</taxon>
        <taxon>eudicotyledons</taxon>
        <taxon>Gunneridae</taxon>
        <taxon>Pentapetalae</taxon>
        <taxon>rosids</taxon>
        <taxon>malvids</taxon>
        <taxon>Sapindales</taxon>
        <taxon>Anacardiaceae</taxon>
        <taxon>Pistacia</taxon>
    </lineage>
</organism>
<protein>
    <submittedName>
        <fullName evidence="1">Uncharacterized protein</fullName>
    </submittedName>
</protein>
<reference evidence="2" key="1">
    <citation type="journal article" date="2023" name="G3 (Bethesda)">
        <title>Genome assembly and association tests identify interacting loci associated with vigor, precocity, and sex in interspecific pistachio rootstocks.</title>
        <authorList>
            <person name="Palmer W."/>
            <person name="Jacygrad E."/>
            <person name="Sagayaradj S."/>
            <person name="Cavanaugh K."/>
            <person name="Han R."/>
            <person name="Bertier L."/>
            <person name="Beede B."/>
            <person name="Kafkas S."/>
            <person name="Golino D."/>
            <person name="Preece J."/>
            <person name="Michelmore R."/>
        </authorList>
    </citation>
    <scope>NUCLEOTIDE SEQUENCE [LARGE SCALE GENOMIC DNA]</scope>
</reference>
<keyword evidence="2" id="KW-1185">Reference proteome</keyword>
<evidence type="ECO:0000313" key="2">
    <source>
        <dbReference type="Proteomes" id="UP001164250"/>
    </source>
</evidence>
<accession>A0ACC1AP90</accession>
<name>A0ACC1AP90_9ROSI</name>
<comment type="caution">
    <text evidence="1">The sequence shown here is derived from an EMBL/GenBank/DDBJ whole genome shotgun (WGS) entry which is preliminary data.</text>
</comment>
<evidence type="ECO:0000313" key="1">
    <source>
        <dbReference type="EMBL" id="KAJ0088486.1"/>
    </source>
</evidence>
<gene>
    <name evidence="1" type="ORF">Patl1_32592</name>
</gene>
<proteinExistence type="predicted"/>
<sequence>MEITQVWRSNFHQQISSFDGALHRFRVICLDTELPGFLRNTPKHSPDHIRYHDLKYNVENTKIIHLGITLSNEEGNCEGGTWEFNFSDFDMEKDSYMETSI</sequence>
<dbReference type="Proteomes" id="UP001164250">
    <property type="component" value="Chromosome 9"/>
</dbReference>